<dbReference type="PRINTS" id="PR00143">
    <property type="entry name" value="CITRTSNTHASE"/>
</dbReference>
<sequence>MRNWITLAEAARQLGVQAQTVYAYASRGNIAVMPDPHDPRKSLYRADDVARLCRKKQVGRKREALAAGTIFGAEPCIYSGITTFAKGHPYYRGRDTIALAQHATLEDVATLLWNARAPVSFPFDDDGPALQGETRGRQCAFTSLAALVANGHSTLGRTDAALHAEAGQLVATVARAFGACGDTREGGAGTPIHARLAQGWGQDASGAELIRKAMVLVADHEITSSAFAARITASTGASLPGCLLTGLATFSGPLHGDASGRVRAVFDDVNRLGADQVVTHHLRSAIPLPGFGHHLYPDGDPRAEALLDALDPPPELAAFIAKVVKLTGLKPTIDVALATLAAQLDLPRDTAFALFATARCVGLLAHCIEQLRVGKVIRPRGRYTGPPLEEAGVADPAAKTLAPRRSKSTTPDEKTLQKNRLFKVAGS</sequence>
<dbReference type="GO" id="GO:0036440">
    <property type="term" value="F:citrate synthase activity"/>
    <property type="evidence" value="ECO:0007669"/>
    <property type="project" value="UniProtKB-EC"/>
</dbReference>
<evidence type="ECO:0000313" key="7">
    <source>
        <dbReference type="Proteomes" id="UP000183529"/>
    </source>
</evidence>
<evidence type="ECO:0000256" key="2">
    <source>
        <dbReference type="ARBA" id="ARBA00010566"/>
    </source>
</evidence>
<keyword evidence="4" id="KW-0808">Transferase</keyword>
<dbReference type="PANTHER" id="PTHR11739:SF4">
    <property type="entry name" value="CITRATE SYNTHASE, PEROXISOMAL"/>
    <property type="match status" value="1"/>
</dbReference>
<dbReference type="RefSeq" id="WP_074986625.1">
    <property type="nucleotide sequence ID" value="NZ_CADFGN010000004.1"/>
</dbReference>
<dbReference type="Proteomes" id="UP000183529">
    <property type="component" value="Unassembled WGS sequence"/>
</dbReference>
<organism evidence="6 7">
    <name type="scientific">Paraburkholderia tropica</name>
    <dbReference type="NCBI Taxonomy" id="92647"/>
    <lineage>
        <taxon>Bacteria</taxon>
        <taxon>Pseudomonadati</taxon>
        <taxon>Pseudomonadota</taxon>
        <taxon>Betaproteobacteria</taxon>
        <taxon>Burkholderiales</taxon>
        <taxon>Burkholderiaceae</taxon>
        <taxon>Paraburkholderia</taxon>
    </lineage>
</organism>
<dbReference type="Gene3D" id="1.10.230.10">
    <property type="entry name" value="Cytochrome P450-Terp, domain 2"/>
    <property type="match status" value="1"/>
</dbReference>
<comment type="similarity">
    <text evidence="2">Belongs to the citrate synthase family.</text>
</comment>
<gene>
    <name evidence="6" type="ORF">SAMN05216550_11868</name>
</gene>
<dbReference type="InterPro" id="IPR002020">
    <property type="entry name" value="Citrate_synthase"/>
</dbReference>
<name>A0AAQ1GLA9_9BURK</name>
<evidence type="ECO:0000256" key="1">
    <source>
        <dbReference type="ARBA" id="ARBA00004751"/>
    </source>
</evidence>
<dbReference type="InterPro" id="IPR036969">
    <property type="entry name" value="Citrate_synthase_sf"/>
</dbReference>
<evidence type="ECO:0000256" key="5">
    <source>
        <dbReference type="SAM" id="MobiDB-lite"/>
    </source>
</evidence>
<dbReference type="InterPro" id="IPR016142">
    <property type="entry name" value="Citrate_synth-like_lrg_a-sub"/>
</dbReference>
<feature type="region of interest" description="Disordered" evidence="5">
    <location>
        <begin position="384"/>
        <end position="427"/>
    </location>
</feature>
<protein>
    <recommendedName>
        <fullName evidence="3">citrate synthase (unknown stereospecificity)</fullName>
        <ecNumber evidence="3">2.3.3.16</ecNumber>
    </recommendedName>
</protein>
<dbReference type="SUPFAM" id="SSF48256">
    <property type="entry name" value="Citrate synthase"/>
    <property type="match status" value="1"/>
</dbReference>
<evidence type="ECO:0000256" key="4">
    <source>
        <dbReference type="ARBA" id="ARBA00022679"/>
    </source>
</evidence>
<dbReference type="AlphaFoldDB" id="A0AAQ1GLA9"/>
<comment type="pathway">
    <text evidence="1">Carbohydrate metabolism; tricarboxylic acid cycle; isocitrate from oxaloacetate: step 1/2.</text>
</comment>
<dbReference type="GO" id="GO:0005975">
    <property type="term" value="P:carbohydrate metabolic process"/>
    <property type="evidence" value="ECO:0007669"/>
    <property type="project" value="TreeGrafter"/>
</dbReference>
<accession>A0AAQ1GLA9</accession>
<reference evidence="6 7" key="1">
    <citation type="submission" date="2016-10" db="EMBL/GenBank/DDBJ databases">
        <authorList>
            <person name="Varghese N."/>
            <person name="Submissions S."/>
        </authorList>
    </citation>
    <scope>NUCLEOTIDE SEQUENCE [LARGE SCALE GENOMIC DNA]</scope>
    <source>
        <strain evidence="6 7">LMG 22274</strain>
    </source>
</reference>
<evidence type="ECO:0000313" key="6">
    <source>
        <dbReference type="EMBL" id="SEK09803.1"/>
    </source>
</evidence>
<dbReference type="EMBL" id="FNZM01000018">
    <property type="protein sequence ID" value="SEK09803.1"/>
    <property type="molecule type" value="Genomic_DNA"/>
</dbReference>
<comment type="caution">
    <text evidence="6">The sequence shown here is derived from an EMBL/GenBank/DDBJ whole genome shotgun (WGS) entry which is preliminary data.</text>
</comment>
<dbReference type="EC" id="2.3.3.16" evidence="3"/>
<evidence type="ECO:0000256" key="3">
    <source>
        <dbReference type="ARBA" id="ARBA00012972"/>
    </source>
</evidence>
<proteinExistence type="inferred from homology"/>
<dbReference type="PANTHER" id="PTHR11739">
    <property type="entry name" value="CITRATE SYNTHASE"/>
    <property type="match status" value="1"/>
</dbReference>
<dbReference type="Gene3D" id="1.10.580.10">
    <property type="entry name" value="Citrate Synthase, domain 1"/>
    <property type="match status" value="1"/>
</dbReference>
<dbReference type="GO" id="GO:0005829">
    <property type="term" value="C:cytosol"/>
    <property type="evidence" value="ECO:0007669"/>
    <property type="project" value="TreeGrafter"/>
</dbReference>
<dbReference type="GO" id="GO:0006099">
    <property type="term" value="P:tricarboxylic acid cycle"/>
    <property type="evidence" value="ECO:0007669"/>
    <property type="project" value="TreeGrafter"/>
</dbReference>
<dbReference type="Pfam" id="PF00285">
    <property type="entry name" value="Citrate_synt"/>
    <property type="match status" value="1"/>
</dbReference>
<dbReference type="CDD" id="cd06102">
    <property type="entry name" value="citrate_synt_like_2"/>
    <property type="match status" value="1"/>
</dbReference>
<dbReference type="InterPro" id="IPR016143">
    <property type="entry name" value="Citrate_synth-like_sm_a-sub"/>
</dbReference>